<dbReference type="RefSeq" id="WP_203720565.1">
    <property type="nucleotide sequence ID" value="NZ_BOMD01000039.1"/>
</dbReference>
<feature type="transmembrane region" description="Helical" evidence="1">
    <location>
        <begin position="28"/>
        <end position="47"/>
    </location>
</feature>
<comment type="caution">
    <text evidence="3">The sequence shown here is derived from an EMBL/GenBank/DDBJ whole genome shotgun (WGS) entry which is preliminary data.</text>
</comment>
<sequence>MHSFAAFGVAALLLQSYQAIWDRALFAGHAVVVAVVVAAGSLAYGVWHARPAGSVTRDLDRGRCRIEVVPGDLFEQADAHLVIGFTDVFDTDVADGRIVEESSVQGQFLRRVYLGDVAALDADLDKALTGEPFTTTGKALGKTRRYPVGTIATLGEPGRLFFCAGYSEMGPNLVARSSADMLWLSLSRLWSEVHDRGQRRPLAMPIVGATLARVDALDREALLRLILLSFVAASRERLLTTRLRIVVRPAEFGRLNRAELQAFLNSL</sequence>
<evidence type="ECO:0000256" key="1">
    <source>
        <dbReference type="SAM" id="Phobius"/>
    </source>
</evidence>
<keyword evidence="1" id="KW-1133">Transmembrane helix</keyword>
<dbReference type="Pfam" id="PF20016">
    <property type="entry name" value="ThsA_Macro"/>
    <property type="match status" value="1"/>
</dbReference>
<keyword evidence="4" id="KW-1185">Reference proteome</keyword>
<protein>
    <recommendedName>
        <fullName evidence="2">Thoeris protein ThsA Macro domain-containing protein</fullName>
    </recommendedName>
</protein>
<keyword evidence="1" id="KW-0472">Membrane</keyword>
<proteinExistence type="predicted"/>
<feature type="domain" description="Thoeris protein ThsA Macro" evidence="2">
    <location>
        <begin position="66"/>
        <end position="248"/>
    </location>
</feature>
<dbReference type="EMBL" id="SNWR01000002">
    <property type="protein sequence ID" value="TDO32251.1"/>
    <property type="molecule type" value="Genomic_DNA"/>
</dbReference>
<evidence type="ECO:0000313" key="4">
    <source>
        <dbReference type="Proteomes" id="UP000294901"/>
    </source>
</evidence>
<gene>
    <name evidence="3" type="ORF">C8E87_7707</name>
</gene>
<evidence type="ECO:0000313" key="3">
    <source>
        <dbReference type="EMBL" id="TDO32251.1"/>
    </source>
</evidence>
<dbReference type="Proteomes" id="UP000294901">
    <property type="component" value="Unassembled WGS sequence"/>
</dbReference>
<organism evidence="3 4">
    <name type="scientific">Paractinoplanes brasiliensis</name>
    <dbReference type="NCBI Taxonomy" id="52695"/>
    <lineage>
        <taxon>Bacteria</taxon>
        <taxon>Bacillati</taxon>
        <taxon>Actinomycetota</taxon>
        <taxon>Actinomycetes</taxon>
        <taxon>Micromonosporales</taxon>
        <taxon>Micromonosporaceae</taxon>
        <taxon>Paractinoplanes</taxon>
    </lineage>
</organism>
<accession>A0A4R6JBE9</accession>
<evidence type="ECO:0000259" key="2">
    <source>
        <dbReference type="Pfam" id="PF20016"/>
    </source>
</evidence>
<name>A0A4R6JBE9_9ACTN</name>
<dbReference type="InterPro" id="IPR045535">
    <property type="entry name" value="ThsA_Macro"/>
</dbReference>
<reference evidence="3 4" key="1">
    <citation type="submission" date="2019-03" db="EMBL/GenBank/DDBJ databases">
        <title>Sequencing the genomes of 1000 actinobacteria strains.</title>
        <authorList>
            <person name="Klenk H.-P."/>
        </authorList>
    </citation>
    <scope>NUCLEOTIDE SEQUENCE [LARGE SCALE GENOMIC DNA]</scope>
    <source>
        <strain evidence="3 4">DSM 43805</strain>
    </source>
</reference>
<dbReference type="AlphaFoldDB" id="A0A4R6JBE9"/>
<keyword evidence="1" id="KW-0812">Transmembrane</keyword>